<accession>A0A9N9JMP5</accession>
<protein>
    <submittedName>
        <fullName evidence="2">7594_t:CDS:1</fullName>
    </submittedName>
</protein>
<gene>
    <name evidence="2" type="ORF">RFULGI_LOCUS16451</name>
</gene>
<sequence length="117" mass="14107">LSHKTFNKMTRSYKNNRRTRLQNSGTSSLFEALELVQKDKARLEKDVRRLTRKIHNLNSDLKRLIDSNGQQEAYINDIEQKLKLLEMIRKQQEERIKSLENEKEVIIDRERRNNEQL</sequence>
<evidence type="ECO:0000313" key="2">
    <source>
        <dbReference type="EMBL" id="CAG8787990.1"/>
    </source>
</evidence>
<proteinExistence type="predicted"/>
<dbReference type="Proteomes" id="UP000789396">
    <property type="component" value="Unassembled WGS sequence"/>
</dbReference>
<feature type="non-terminal residue" evidence="2">
    <location>
        <position position="117"/>
    </location>
</feature>
<dbReference type="AlphaFoldDB" id="A0A9N9JMP5"/>
<dbReference type="OrthoDB" id="2394727at2759"/>
<name>A0A9N9JMP5_9GLOM</name>
<feature type="coiled-coil region" evidence="1">
    <location>
        <begin position="33"/>
        <end position="109"/>
    </location>
</feature>
<organism evidence="2 3">
    <name type="scientific">Racocetra fulgida</name>
    <dbReference type="NCBI Taxonomy" id="60492"/>
    <lineage>
        <taxon>Eukaryota</taxon>
        <taxon>Fungi</taxon>
        <taxon>Fungi incertae sedis</taxon>
        <taxon>Mucoromycota</taxon>
        <taxon>Glomeromycotina</taxon>
        <taxon>Glomeromycetes</taxon>
        <taxon>Diversisporales</taxon>
        <taxon>Gigasporaceae</taxon>
        <taxon>Racocetra</taxon>
    </lineage>
</organism>
<evidence type="ECO:0000256" key="1">
    <source>
        <dbReference type="SAM" id="Coils"/>
    </source>
</evidence>
<keyword evidence="3" id="KW-1185">Reference proteome</keyword>
<evidence type="ECO:0000313" key="3">
    <source>
        <dbReference type="Proteomes" id="UP000789396"/>
    </source>
</evidence>
<keyword evidence="1" id="KW-0175">Coiled coil</keyword>
<reference evidence="2" key="1">
    <citation type="submission" date="2021-06" db="EMBL/GenBank/DDBJ databases">
        <authorList>
            <person name="Kallberg Y."/>
            <person name="Tangrot J."/>
            <person name="Rosling A."/>
        </authorList>
    </citation>
    <scope>NUCLEOTIDE SEQUENCE</scope>
    <source>
        <strain evidence="2">IN212</strain>
    </source>
</reference>
<feature type="non-terminal residue" evidence="2">
    <location>
        <position position="1"/>
    </location>
</feature>
<dbReference type="EMBL" id="CAJVPZ010058419">
    <property type="protein sequence ID" value="CAG8787990.1"/>
    <property type="molecule type" value="Genomic_DNA"/>
</dbReference>
<comment type="caution">
    <text evidence="2">The sequence shown here is derived from an EMBL/GenBank/DDBJ whole genome shotgun (WGS) entry which is preliminary data.</text>
</comment>